<dbReference type="PROSITE" id="PS51318">
    <property type="entry name" value="TAT"/>
    <property type="match status" value="1"/>
</dbReference>
<name>A0ABS4TQQ1_9PSEU</name>
<sequence>MALDRRKFLVGGAAAAAYGTAAGQAGATPPDLWAEFAANPYDHPQIPNVSFAGYRLGERPPKRPGRTSVLRYGAKPDGSTDASGAINRAIVDVGRAGGGVVLVPAGVYRIDHIIEIGYDNVVLQGAGSGQTTLYATRSLEEIVGINRSRFGTENSAWSWCGALIWICHRDRYRPLINAIQARQWPLEGWLGNEGGESSVLAQVTGSAPRGAFTVTAAGALVPGQRVLLQVDDDPQHGLLKHMCGDIPGTTSYVWTDKIKLLSYKPFMWPVRIAEVNGSRVTLAQPLPVELRPEWNARFTTSAPAVMGAGVEGLTLRMVKTVRPAHLQDKGYNGLVFQCAWDCWADDVSVVDSDNGFLLVSAKGVTMSRTRVSGRGQHHSYACREQSHDNLIEGFAIGRFTEPPTPGSGHHGINVEGLSCGNVWSRGRMQAGTFDTHRGLPFGNVRTEVEIFNDGSHGGSADAGPLYGARFVHWNVTVTNERAGCVRIDQVAPCSATVGISTVRDFGQIDRPDFTGPLQSKLESYGATAVTPPNLYRGQRILRGFE</sequence>
<gene>
    <name evidence="2" type="ORF">JOF56_006689</name>
</gene>
<comment type="caution">
    <text evidence="2">The sequence shown here is derived from an EMBL/GenBank/DDBJ whole genome shotgun (WGS) entry which is preliminary data.</text>
</comment>
<evidence type="ECO:0000313" key="3">
    <source>
        <dbReference type="Proteomes" id="UP001519332"/>
    </source>
</evidence>
<dbReference type="Gene3D" id="2.160.20.10">
    <property type="entry name" value="Single-stranded right-handed beta-helix, Pectin lyase-like"/>
    <property type="match status" value="1"/>
</dbReference>
<dbReference type="InterPro" id="IPR011050">
    <property type="entry name" value="Pectin_lyase_fold/virulence"/>
</dbReference>
<keyword evidence="3" id="KW-1185">Reference proteome</keyword>
<evidence type="ECO:0000313" key="2">
    <source>
        <dbReference type="EMBL" id="MBP2326304.1"/>
    </source>
</evidence>
<proteinExistence type="predicted"/>
<organism evidence="2 3">
    <name type="scientific">Kibdelosporangium banguiense</name>
    <dbReference type="NCBI Taxonomy" id="1365924"/>
    <lineage>
        <taxon>Bacteria</taxon>
        <taxon>Bacillati</taxon>
        <taxon>Actinomycetota</taxon>
        <taxon>Actinomycetes</taxon>
        <taxon>Pseudonocardiales</taxon>
        <taxon>Pseudonocardiaceae</taxon>
        <taxon>Kibdelosporangium</taxon>
    </lineage>
</organism>
<dbReference type="Pfam" id="PF12708">
    <property type="entry name" value="Pect-lyase_RHGA_epim"/>
    <property type="match status" value="1"/>
</dbReference>
<dbReference type="InterPro" id="IPR012334">
    <property type="entry name" value="Pectin_lyas_fold"/>
</dbReference>
<dbReference type="EMBL" id="JAGINW010000001">
    <property type="protein sequence ID" value="MBP2326304.1"/>
    <property type="molecule type" value="Genomic_DNA"/>
</dbReference>
<dbReference type="InterPro" id="IPR006311">
    <property type="entry name" value="TAT_signal"/>
</dbReference>
<reference evidence="2 3" key="1">
    <citation type="submission" date="2021-03" db="EMBL/GenBank/DDBJ databases">
        <title>Sequencing the genomes of 1000 actinobacteria strains.</title>
        <authorList>
            <person name="Klenk H.-P."/>
        </authorList>
    </citation>
    <scope>NUCLEOTIDE SEQUENCE [LARGE SCALE GENOMIC DNA]</scope>
    <source>
        <strain evidence="2 3">DSM 46670</strain>
    </source>
</reference>
<evidence type="ECO:0000259" key="1">
    <source>
        <dbReference type="Pfam" id="PF12708"/>
    </source>
</evidence>
<accession>A0ABS4TQQ1</accession>
<dbReference type="RefSeq" id="WP_209643380.1">
    <property type="nucleotide sequence ID" value="NZ_JAGINW010000001.1"/>
</dbReference>
<feature type="domain" description="Rhamnogalacturonase A/B/Epimerase-like pectate lyase" evidence="1">
    <location>
        <begin position="68"/>
        <end position="158"/>
    </location>
</feature>
<protein>
    <recommendedName>
        <fullName evidence="1">Rhamnogalacturonase A/B/Epimerase-like pectate lyase domain-containing protein</fullName>
    </recommendedName>
</protein>
<dbReference type="InterPro" id="IPR024535">
    <property type="entry name" value="RHGA/B-epi-like_pectate_lyase"/>
</dbReference>
<dbReference type="SUPFAM" id="SSF51126">
    <property type="entry name" value="Pectin lyase-like"/>
    <property type="match status" value="1"/>
</dbReference>
<dbReference type="Proteomes" id="UP001519332">
    <property type="component" value="Unassembled WGS sequence"/>
</dbReference>